<dbReference type="SMART" id="SM00490">
    <property type="entry name" value="HELICc"/>
    <property type="match status" value="1"/>
</dbReference>
<evidence type="ECO:0000313" key="5">
    <source>
        <dbReference type="EMBL" id="PHJ24649.1"/>
    </source>
</evidence>
<proteinExistence type="predicted"/>
<keyword evidence="2 5" id="KW-0547">Nucleotide-binding</keyword>
<dbReference type="PROSITE" id="PS51194">
    <property type="entry name" value="HELICASE_CTER"/>
    <property type="match status" value="1"/>
</dbReference>
<dbReference type="GO" id="GO:0016787">
    <property type="term" value="F:hydrolase activity"/>
    <property type="evidence" value="ECO:0007669"/>
    <property type="project" value="UniProtKB-KW"/>
</dbReference>
<dbReference type="Pfam" id="PF00271">
    <property type="entry name" value="Helicase_C"/>
    <property type="match status" value="1"/>
</dbReference>
<dbReference type="Gene3D" id="3.40.50.300">
    <property type="entry name" value="P-loop containing nucleotide triphosphate hydrolases"/>
    <property type="match status" value="2"/>
</dbReference>
<dbReference type="InterPro" id="IPR047112">
    <property type="entry name" value="RecG/Mfd"/>
</dbReference>
<keyword evidence="1" id="KW-0378">Hydrolase</keyword>
<comment type="caution">
    <text evidence="5">The sequence shown here is derived from an EMBL/GenBank/DDBJ whole genome shotgun (WGS) entry which is preliminary data.</text>
</comment>
<dbReference type="VEuPathDB" id="ToxoDB:CSUI_001498"/>
<feature type="region of interest" description="Disordered" evidence="3">
    <location>
        <begin position="126"/>
        <end position="199"/>
    </location>
</feature>
<dbReference type="Proteomes" id="UP000221165">
    <property type="component" value="Unassembled WGS sequence"/>
</dbReference>
<dbReference type="InterPro" id="IPR001650">
    <property type="entry name" value="Helicase_C-like"/>
</dbReference>
<keyword evidence="2 5" id="KW-0067">ATP-binding</keyword>
<dbReference type="GO" id="GO:0003678">
    <property type="term" value="F:DNA helicase activity"/>
    <property type="evidence" value="ECO:0007669"/>
    <property type="project" value="TreeGrafter"/>
</dbReference>
<dbReference type="InterPro" id="IPR027417">
    <property type="entry name" value="P-loop_NTPase"/>
</dbReference>
<protein>
    <submittedName>
        <fullName evidence="5">Dead deah box helicase domain-containing protein</fullName>
    </submittedName>
</protein>
<dbReference type="GO" id="GO:0006281">
    <property type="term" value="P:DNA repair"/>
    <property type="evidence" value="ECO:0007669"/>
    <property type="project" value="InterPro"/>
</dbReference>
<dbReference type="SUPFAM" id="SSF52540">
    <property type="entry name" value="P-loop containing nucleoside triphosphate hydrolases"/>
    <property type="match status" value="1"/>
</dbReference>
<dbReference type="PANTHER" id="PTHR47964">
    <property type="entry name" value="ATP-DEPENDENT DNA HELICASE HOMOLOG RECG, CHLOROPLASTIC"/>
    <property type="match status" value="1"/>
</dbReference>
<name>A0A2C6LA98_9APIC</name>
<feature type="compositionally biased region" description="Basic and acidic residues" evidence="3">
    <location>
        <begin position="145"/>
        <end position="154"/>
    </location>
</feature>
<dbReference type="PANTHER" id="PTHR47964:SF1">
    <property type="entry name" value="ATP-DEPENDENT DNA HELICASE HOMOLOG RECG, CHLOROPLASTIC"/>
    <property type="match status" value="1"/>
</dbReference>
<organism evidence="5 6">
    <name type="scientific">Cystoisospora suis</name>
    <dbReference type="NCBI Taxonomy" id="483139"/>
    <lineage>
        <taxon>Eukaryota</taxon>
        <taxon>Sar</taxon>
        <taxon>Alveolata</taxon>
        <taxon>Apicomplexa</taxon>
        <taxon>Conoidasida</taxon>
        <taxon>Coccidia</taxon>
        <taxon>Eucoccidiorida</taxon>
        <taxon>Eimeriorina</taxon>
        <taxon>Sarcocystidae</taxon>
        <taxon>Cystoisospora</taxon>
    </lineage>
</organism>
<keyword evidence="2 5" id="KW-0347">Helicase</keyword>
<evidence type="ECO:0000259" key="4">
    <source>
        <dbReference type="PROSITE" id="PS51194"/>
    </source>
</evidence>
<dbReference type="GeneID" id="94424915"/>
<dbReference type="AlphaFoldDB" id="A0A2C6LA98"/>
<dbReference type="RefSeq" id="XP_067926321.1">
    <property type="nucleotide sequence ID" value="XM_068061704.1"/>
</dbReference>
<feature type="domain" description="Helicase C-terminal" evidence="4">
    <location>
        <begin position="193"/>
        <end position="337"/>
    </location>
</feature>
<reference evidence="5 6" key="1">
    <citation type="journal article" date="2017" name="Int. J. Parasitol.">
        <title>The genome of the protozoan parasite Cystoisospora suis and a reverse vaccinology approach to identify vaccine candidates.</title>
        <authorList>
            <person name="Palmieri N."/>
            <person name="Shrestha A."/>
            <person name="Ruttkowski B."/>
            <person name="Beck T."/>
            <person name="Vogl C."/>
            <person name="Tomley F."/>
            <person name="Blake D.P."/>
            <person name="Joachim A."/>
        </authorList>
    </citation>
    <scope>NUCLEOTIDE SEQUENCE [LARGE SCALE GENOMIC DNA]</scope>
    <source>
        <strain evidence="5 6">Wien I</strain>
    </source>
</reference>
<gene>
    <name evidence="5" type="ORF">CSUI_001498</name>
</gene>
<evidence type="ECO:0000313" key="6">
    <source>
        <dbReference type="Proteomes" id="UP000221165"/>
    </source>
</evidence>
<accession>A0A2C6LA98</accession>
<evidence type="ECO:0000256" key="1">
    <source>
        <dbReference type="ARBA" id="ARBA00022801"/>
    </source>
</evidence>
<evidence type="ECO:0000256" key="2">
    <source>
        <dbReference type="ARBA" id="ARBA00022806"/>
    </source>
</evidence>
<dbReference type="OrthoDB" id="447535at2759"/>
<keyword evidence="6" id="KW-1185">Reference proteome</keyword>
<sequence length="507" mass="56276">MYTGRTADVLLMSATPIPRTQVLLKYGDLQLSRIGSELIASSRASAAWTSTDGRVGSSAENEEGPCRQLYKTQRGGANRIPAHNVSTYLIDRRRDDEVTEMMRIVKEEVRKGRQVFWVCPLVSVAPGGTTPETKRKPCSLRRGRAHNEPSGERSVRRREKSACAPGKSETEESELAEADNLRAAESPTEAENGEEQDAKKTAYITEGAAVQKFKELKEILPDMRIRLLHGRMKTEEKLEVLNALRTGAVDLLVATTVVEVGIDVPNATVIVIDNAERFGLTQLHQLRGRVGRDSRRRSFCFLLIDRDNKGLDEKAMRRFAAISTTTDGFVLAETDAELRGGGTLFGKRQHGQTDVWLARGLKRNEQRQLLEHATDDAEEIIRVYGEMRQDQQLHNEKRGDSEKIVVASDELPRDCCADQGSLRQGEVGNKVSAVHVDDTDEQCSSENPSVQRTSGDGCAVDKPAVTKSGGPARRLQLSPKELQDVEELVNEVKRIVPPAKVDWLFKV</sequence>
<evidence type="ECO:0000256" key="3">
    <source>
        <dbReference type="SAM" id="MobiDB-lite"/>
    </source>
</evidence>
<dbReference type="EMBL" id="MIGC01000601">
    <property type="protein sequence ID" value="PHJ24649.1"/>
    <property type="molecule type" value="Genomic_DNA"/>
</dbReference>